<feature type="domain" description="4-oxalocrotonate tautomerase-like" evidence="2">
    <location>
        <begin position="2"/>
        <end position="51"/>
    </location>
</feature>
<reference evidence="3 4" key="1">
    <citation type="submission" date="2022-06" db="EMBL/GenBank/DDBJ databases">
        <title>Isolation of gut microbiota from human fecal samples.</title>
        <authorList>
            <person name="Pamer E.G."/>
            <person name="Barat B."/>
            <person name="Waligurski E."/>
            <person name="Medina S."/>
            <person name="Paddock L."/>
            <person name="Mostad J."/>
        </authorList>
    </citation>
    <scope>NUCLEOTIDE SEQUENCE [LARGE SCALE GENOMIC DNA]</scope>
    <source>
        <strain evidence="3 4">DFI.9.73</strain>
    </source>
</reference>
<dbReference type="Proteomes" id="UP001524473">
    <property type="component" value="Unassembled WGS sequence"/>
</dbReference>
<dbReference type="GeneID" id="90531984"/>
<dbReference type="Gene3D" id="3.30.429.10">
    <property type="entry name" value="Macrophage Migration Inhibitory Factor"/>
    <property type="match status" value="1"/>
</dbReference>
<organism evidence="3 4">
    <name type="scientific">Neglectibacter timonensis</name>
    <dbReference type="NCBI Taxonomy" id="1776382"/>
    <lineage>
        <taxon>Bacteria</taxon>
        <taxon>Bacillati</taxon>
        <taxon>Bacillota</taxon>
        <taxon>Clostridia</taxon>
        <taxon>Eubacteriales</taxon>
        <taxon>Oscillospiraceae</taxon>
        <taxon>Neglectibacter</taxon>
    </lineage>
</organism>
<evidence type="ECO:0000313" key="3">
    <source>
        <dbReference type="EMBL" id="MCQ4839743.1"/>
    </source>
</evidence>
<evidence type="ECO:0000313" key="4">
    <source>
        <dbReference type="Proteomes" id="UP001524473"/>
    </source>
</evidence>
<gene>
    <name evidence="3" type="ORF">NE695_07430</name>
</gene>
<sequence length="66" mass="7765">MPHIAITMFPGRDDETKKALAMKVQRFICTELKLEEKFVSVSIQDIPIEEWEQSMERIPKETMLVK</sequence>
<comment type="caution">
    <text evidence="3">The sequence shown here is derived from an EMBL/GenBank/DDBJ whole genome shotgun (WGS) entry which is preliminary data.</text>
</comment>
<evidence type="ECO:0000256" key="1">
    <source>
        <dbReference type="ARBA" id="ARBA00023235"/>
    </source>
</evidence>
<name>A0ABT1RYT7_9FIRM</name>
<keyword evidence="1" id="KW-0413">Isomerase</keyword>
<accession>A0ABT1RYT7</accession>
<dbReference type="Pfam" id="PF01361">
    <property type="entry name" value="Tautomerase"/>
    <property type="match status" value="1"/>
</dbReference>
<dbReference type="InterPro" id="IPR004370">
    <property type="entry name" value="4-OT-like_dom"/>
</dbReference>
<evidence type="ECO:0000259" key="2">
    <source>
        <dbReference type="Pfam" id="PF01361"/>
    </source>
</evidence>
<dbReference type="InterPro" id="IPR014347">
    <property type="entry name" value="Tautomerase/MIF_sf"/>
</dbReference>
<protein>
    <submittedName>
        <fullName evidence="3">Tautomerase family protein</fullName>
    </submittedName>
</protein>
<dbReference type="RefSeq" id="WP_066862713.1">
    <property type="nucleotide sequence ID" value="NZ_CABKVV010000013.1"/>
</dbReference>
<proteinExistence type="predicted"/>
<dbReference type="SUPFAM" id="SSF55331">
    <property type="entry name" value="Tautomerase/MIF"/>
    <property type="match status" value="1"/>
</dbReference>
<keyword evidence="4" id="KW-1185">Reference proteome</keyword>
<dbReference type="EMBL" id="JANFZH010000014">
    <property type="protein sequence ID" value="MCQ4839743.1"/>
    <property type="molecule type" value="Genomic_DNA"/>
</dbReference>